<feature type="domain" description="PKD/Chitinase" evidence="1">
    <location>
        <begin position="686"/>
        <end position="777"/>
    </location>
</feature>
<dbReference type="PANTHER" id="PTHR46182">
    <property type="entry name" value="FI19480P1"/>
    <property type="match status" value="1"/>
</dbReference>
<dbReference type="SMART" id="SM00089">
    <property type="entry name" value="PKD"/>
    <property type="match status" value="6"/>
</dbReference>
<organism evidence="2 3">
    <name type="scientific">Pseudoalteromonas ulvae</name>
    <dbReference type="NCBI Taxonomy" id="107327"/>
    <lineage>
        <taxon>Bacteria</taxon>
        <taxon>Pseudomonadati</taxon>
        <taxon>Pseudomonadota</taxon>
        <taxon>Gammaproteobacteria</taxon>
        <taxon>Alteromonadales</taxon>
        <taxon>Pseudoalteromonadaceae</taxon>
        <taxon>Pseudoalteromonas</taxon>
    </lineage>
</organism>
<dbReference type="InterPro" id="IPR022409">
    <property type="entry name" value="PKD/Chitinase_dom"/>
</dbReference>
<dbReference type="InterPro" id="IPR011047">
    <property type="entry name" value="Quinoprotein_ADH-like_sf"/>
</dbReference>
<accession>A0A244CU49</accession>
<dbReference type="OrthoDB" id="6281066at2"/>
<dbReference type="InterPro" id="IPR035986">
    <property type="entry name" value="PKD_dom_sf"/>
</dbReference>
<dbReference type="PANTHER" id="PTHR46182:SF2">
    <property type="entry name" value="FI19480P1"/>
    <property type="match status" value="1"/>
</dbReference>
<dbReference type="GO" id="GO:0031410">
    <property type="term" value="C:cytoplasmic vesicle"/>
    <property type="evidence" value="ECO:0007669"/>
    <property type="project" value="TreeGrafter"/>
</dbReference>
<reference evidence="2 3" key="1">
    <citation type="submission" date="2017-02" db="EMBL/GenBank/DDBJ databases">
        <title>Pseudoalteromonas ulvae TC14 Genome.</title>
        <authorList>
            <person name="Molmeret M."/>
        </authorList>
    </citation>
    <scope>NUCLEOTIDE SEQUENCE [LARGE SCALE GENOMIC DNA]</scope>
    <source>
        <strain evidence="2">TC14</strain>
    </source>
</reference>
<dbReference type="InterPro" id="IPR015943">
    <property type="entry name" value="WD40/YVTN_repeat-like_dom_sf"/>
</dbReference>
<dbReference type="SUPFAM" id="SSF50998">
    <property type="entry name" value="Quinoprotein alcohol dehydrogenase-like"/>
    <property type="match status" value="1"/>
</dbReference>
<proteinExistence type="predicted"/>
<dbReference type="Gene3D" id="2.130.10.10">
    <property type="entry name" value="YVTN repeat-like/Quinoprotein amine dehydrogenase"/>
    <property type="match status" value="1"/>
</dbReference>
<name>A0A244CU49_PSEDV</name>
<dbReference type="RefSeq" id="WP_086742138.1">
    <property type="nucleotide sequence ID" value="NZ_MWPV01000001.1"/>
</dbReference>
<dbReference type="Pfam" id="PF22352">
    <property type="entry name" value="K319L-like_PKD"/>
    <property type="match status" value="8"/>
</dbReference>
<feature type="domain" description="PKD/Chitinase" evidence="1">
    <location>
        <begin position="593"/>
        <end position="683"/>
    </location>
</feature>
<dbReference type="InterPro" id="IPR002372">
    <property type="entry name" value="PQQ_rpt_dom"/>
</dbReference>
<evidence type="ECO:0000313" key="3">
    <source>
        <dbReference type="Proteomes" id="UP000194841"/>
    </source>
</evidence>
<feature type="domain" description="PKD/Chitinase" evidence="1">
    <location>
        <begin position="780"/>
        <end position="871"/>
    </location>
</feature>
<dbReference type="GO" id="GO:0016020">
    <property type="term" value="C:membrane"/>
    <property type="evidence" value="ECO:0007669"/>
    <property type="project" value="TreeGrafter"/>
</dbReference>
<dbReference type="InterPro" id="IPR018391">
    <property type="entry name" value="PQQ_b-propeller_rpt"/>
</dbReference>
<dbReference type="InterPro" id="IPR029865">
    <property type="entry name" value="KIAA0319-like"/>
</dbReference>
<evidence type="ECO:0000313" key="2">
    <source>
        <dbReference type="EMBL" id="OUL58759.1"/>
    </source>
</evidence>
<evidence type="ECO:0000259" key="1">
    <source>
        <dbReference type="SMART" id="SM00089"/>
    </source>
</evidence>
<feature type="domain" description="PKD/Chitinase" evidence="1">
    <location>
        <begin position="497"/>
        <end position="590"/>
    </location>
</feature>
<dbReference type="CDD" id="cd00146">
    <property type="entry name" value="PKD"/>
    <property type="match status" value="1"/>
</dbReference>
<feature type="domain" description="PKD/Chitinase" evidence="1">
    <location>
        <begin position="876"/>
        <end position="965"/>
    </location>
</feature>
<sequence length="1431" mass="149678">MWYHTLTKTRHFSYLTVIFACLTGCGGQSESQNQLPIQHVEPTSITVVGSAAKGALINASIKVYALDEGGNISDPTPVFETTTNELGEFTLAIPVSNQPRLIKSFGGSYIDEADQEPDISLKRKITFTAEQGLSSVLLPNQTSVAITIASTALIAKTKIESTSNNFFETLRLNQTNAANAFGFNIIDTVPADTLSPSTTATVTQMQYALVLGGLANLANRFALELGFSEPNFSIIEAIIHDFSDGIVDGQYQGVPLEYLNKYGEQQALPQDISLNEQINRFQNNNSNNFSQTPSITINEQLLQQPQITNYPPVVSVNQVLEVEGLKSATIVATVSDQDGTVDAINWSQTSGPTLLFADNNSEQLTITAPDVLTNSKATLRVSVVDDKGAISSESIEVSIIARNRAPSISLPDSFEITEQTSTTITATITDNDGTISNIQWQQTAGPNVELQGVDSATIRFTSPIVTTNTPMSFDVTATDDDGDSTTQSITITVTPLNIPPNVSAGSPQVIFSEQSTTLTGESSDSDGSIVSTIWQQTSGPAAAIISPSSLSTQIIAPTVTAISDLTFNLQVTDNEGASSSADVSIIVKPIIPPNVFAGEDQVVESNASVSLQGVASDADGQIVSVSWIQTGGVSVSLSATDSLATSFIAPIVTANQLLTFNLTVTDDIGATAVDSVNITVEPPNLEPQVSAGSDQVIHSGLSVTLSGDATDQDGTIAAVQWTQNTGPTVVLSSPTETTTSFTAPIVSANQQLSFTLTATDDDGASKSANVSVTVEPPNKAPSIILDSFQSVNANQSASLSATVTDTDGKISSYLWRQTSGTSVSLSGETTPNASFTAPNVSQDTSLTFELSATDDDGLTSTASTTVNVVAQNTPPTVNAGPDQAIHGGRVISLVGSATDDGAISSYEWSQLSGNISVTFSSPTSAITTINSASVESNEVIVLQLKATDNLGLIGTDTVSITILPPNLNPIANAGFDTTAIGNQIITLSGTASDTDGTIASTVWTQAAGTSATISNINALSTQVTIPSNSSGEVLTFKLRVTDDDGATADSSVDVIVYSPILAWQFNATQAIHSSPAIDNNGNIIFGNDGSQIYSIAPAGTTNWTYTAGGAIKGSVMLDDTDNIYVGSGDGSVYKLSSAGEKVWSFATSDPVNNPVTLVNSNEVYVSSGSNTYVILTDESGTPDQLGDLSYSNTLSAGITALPGVVDANAQLLYPASDPVINKIELSSTPIVTSTFMTPSATIFSGLSLLDEGSAGYFIDSTGVVTYFEDSDGLITQTMQIPLSDTSSAPIVIGFDNDIYFGTQNGYFYNYTLNNAGNSSNWQSNLGSAITSSALLLSDGEVVNSVIVGAEDGYVYSLNAQSGNVQWKFKTGAAIKSAPVFYNNTLYITSTDGQLYAISLTGHSLATSPWPMYRRDPKHQANINIGVQAGMN</sequence>
<dbReference type="InterPro" id="IPR013783">
    <property type="entry name" value="Ig-like_fold"/>
</dbReference>
<dbReference type="Pfam" id="PF13360">
    <property type="entry name" value="PQQ_2"/>
    <property type="match status" value="2"/>
</dbReference>
<dbReference type="Gene3D" id="2.60.40.3010">
    <property type="match status" value="3"/>
</dbReference>
<dbReference type="Gene3D" id="2.60.40.10">
    <property type="entry name" value="Immunoglobulins"/>
    <property type="match status" value="5"/>
</dbReference>
<dbReference type="EMBL" id="MWPV01000001">
    <property type="protein sequence ID" value="OUL58759.1"/>
    <property type="molecule type" value="Genomic_DNA"/>
</dbReference>
<gene>
    <name evidence="2" type="ORF">B1199_00265</name>
</gene>
<dbReference type="SMART" id="SM00564">
    <property type="entry name" value="PQQ"/>
    <property type="match status" value="4"/>
</dbReference>
<keyword evidence="3" id="KW-1185">Reference proteome</keyword>
<comment type="caution">
    <text evidence="2">The sequence shown here is derived from an EMBL/GenBank/DDBJ whole genome shotgun (WGS) entry which is preliminary data.</text>
</comment>
<feature type="domain" description="PKD/Chitinase" evidence="1">
    <location>
        <begin position="972"/>
        <end position="1059"/>
    </location>
</feature>
<dbReference type="Proteomes" id="UP000194841">
    <property type="component" value="Unassembled WGS sequence"/>
</dbReference>
<dbReference type="Gene3D" id="2.40.128.630">
    <property type="match status" value="1"/>
</dbReference>
<protein>
    <recommendedName>
        <fullName evidence="1">PKD/Chitinase domain-containing protein</fullName>
    </recommendedName>
</protein>
<dbReference type="SUPFAM" id="SSF49299">
    <property type="entry name" value="PKD domain"/>
    <property type="match status" value="3"/>
</dbReference>